<sequence length="156" mass="17126">MGCLDFGTLKFMSLNPILIEEDPAAGHFKGISPAAAGADEVFVSYHFNGDVYSIQLAEFKYDLTKRTGTASARFYPNPSGAIEIVHLPTTPIHSSLPASHVTKDDRREAMAVQGDALFDQVCLTPGKMIEPETSASKFLEQIRRVRGRSNGRKARR</sequence>
<evidence type="ECO:0000313" key="1">
    <source>
        <dbReference type="EMBL" id="SHH58729.1"/>
    </source>
</evidence>
<accession>A0A1M5U6Z8</accession>
<name>A0A1M5U6Z8_9BRAD</name>
<dbReference type="EMBL" id="LT670817">
    <property type="protein sequence ID" value="SHH58729.1"/>
    <property type="molecule type" value="Genomic_DNA"/>
</dbReference>
<evidence type="ECO:0000313" key="2">
    <source>
        <dbReference type="Proteomes" id="UP000189796"/>
    </source>
</evidence>
<gene>
    <name evidence="1" type="ORF">SAMN05443248_5307</name>
</gene>
<protein>
    <submittedName>
        <fullName evidence="1">Uncharacterized protein</fullName>
    </submittedName>
</protein>
<proteinExistence type="predicted"/>
<dbReference type="Proteomes" id="UP000189796">
    <property type="component" value="Chromosome I"/>
</dbReference>
<dbReference type="AlphaFoldDB" id="A0A1M5U6Z8"/>
<reference evidence="1 2" key="1">
    <citation type="submission" date="2016-11" db="EMBL/GenBank/DDBJ databases">
        <authorList>
            <person name="Jaros S."/>
            <person name="Januszkiewicz K."/>
            <person name="Wedrychowicz H."/>
        </authorList>
    </citation>
    <scope>NUCLEOTIDE SEQUENCE [LARGE SCALE GENOMIC DNA]</scope>
    <source>
        <strain evidence="1 2">GAS138</strain>
    </source>
</reference>
<organism evidence="1 2">
    <name type="scientific">Bradyrhizobium erythrophlei</name>
    <dbReference type="NCBI Taxonomy" id="1437360"/>
    <lineage>
        <taxon>Bacteria</taxon>
        <taxon>Pseudomonadati</taxon>
        <taxon>Pseudomonadota</taxon>
        <taxon>Alphaproteobacteria</taxon>
        <taxon>Hyphomicrobiales</taxon>
        <taxon>Nitrobacteraceae</taxon>
        <taxon>Bradyrhizobium</taxon>
    </lineage>
</organism>